<keyword evidence="3" id="KW-1185">Reference proteome</keyword>
<feature type="compositionally biased region" description="Acidic residues" evidence="1">
    <location>
        <begin position="1"/>
        <end position="12"/>
    </location>
</feature>
<dbReference type="AlphaFoldDB" id="A0A7J7K9L1"/>
<protein>
    <submittedName>
        <fullName evidence="2">Uncharacterized protein</fullName>
    </submittedName>
</protein>
<feature type="compositionally biased region" description="Acidic residues" evidence="1">
    <location>
        <begin position="92"/>
        <end position="112"/>
    </location>
</feature>
<feature type="region of interest" description="Disordered" evidence="1">
    <location>
        <begin position="84"/>
        <end position="124"/>
    </location>
</feature>
<feature type="compositionally biased region" description="Low complexity" evidence="1">
    <location>
        <begin position="45"/>
        <end position="60"/>
    </location>
</feature>
<dbReference type="EMBL" id="VXIV02001030">
    <property type="protein sequence ID" value="KAF6034634.1"/>
    <property type="molecule type" value="Genomic_DNA"/>
</dbReference>
<name>A0A7J7K9L1_BUGNE</name>
<evidence type="ECO:0000313" key="3">
    <source>
        <dbReference type="Proteomes" id="UP000593567"/>
    </source>
</evidence>
<sequence length="151" mass="16632">MPSEQLDSDDSDTAGVYQLNNSSSTHQDSDNDDSGVPFYQRGVLESSSSPEDNSSSDASEGNPFLRVNRRPQIFTVSANRWLFTGRSSSPEVSDEEESDTENGEEVESTVEGESERVDPTPPPIVTHNILSYTQSRSLGRFWISTESLALH</sequence>
<evidence type="ECO:0000256" key="1">
    <source>
        <dbReference type="SAM" id="MobiDB-lite"/>
    </source>
</evidence>
<dbReference type="Proteomes" id="UP000593567">
    <property type="component" value="Unassembled WGS sequence"/>
</dbReference>
<accession>A0A7J7K9L1</accession>
<organism evidence="2 3">
    <name type="scientific">Bugula neritina</name>
    <name type="common">Brown bryozoan</name>
    <name type="synonym">Sertularia neritina</name>
    <dbReference type="NCBI Taxonomy" id="10212"/>
    <lineage>
        <taxon>Eukaryota</taxon>
        <taxon>Metazoa</taxon>
        <taxon>Spiralia</taxon>
        <taxon>Lophotrochozoa</taxon>
        <taxon>Bryozoa</taxon>
        <taxon>Gymnolaemata</taxon>
        <taxon>Cheilostomatida</taxon>
        <taxon>Flustrina</taxon>
        <taxon>Buguloidea</taxon>
        <taxon>Bugulidae</taxon>
        <taxon>Bugula</taxon>
    </lineage>
</organism>
<evidence type="ECO:0000313" key="2">
    <source>
        <dbReference type="EMBL" id="KAF6034634.1"/>
    </source>
</evidence>
<proteinExistence type="predicted"/>
<gene>
    <name evidence="2" type="ORF">EB796_007054</name>
</gene>
<feature type="region of interest" description="Disordered" evidence="1">
    <location>
        <begin position="1"/>
        <end position="69"/>
    </location>
</feature>
<comment type="caution">
    <text evidence="2">The sequence shown here is derived from an EMBL/GenBank/DDBJ whole genome shotgun (WGS) entry which is preliminary data.</text>
</comment>
<reference evidence="2" key="1">
    <citation type="submission" date="2020-06" db="EMBL/GenBank/DDBJ databases">
        <title>Draft genome of Bugula neritina, a colonial animal packing powerful symbionts and potential medicines.</title>
        <authorList>
            <person name="Rayko M."/>
        </authorList>
    </citation>
    <scope>NUCLEOTIDE SEQUENCE [LARGE SCALE GENOMIC DNA]</scope>
    <source>
        <strain evidence="2">Kwan_BN1</strain>
    </source>
</reference>